<dbReference type="InterPro" id="IPR038117">
    <property type="entry name" value="BofC_C_sf"/>
</dbReference>
<dbReference type="InterPro" id="IPR015050">
    <property type="entry name" value="BofC_C"/>
</dbReference>
<dbReference type="AlphaFoldDB" id="A0A5R9GNC1"/>
<evidence type="ECO:0000259" key="1">
    <source>
        <dbReference type="Pfam" id="PF08955"/>
    </source>
</evidence>
<feature type="domain" description="Bypass of forespore C C-terminal" evidence="1">
    <location>
        <begin position="125"/>
        <end position="201"/>
    </location>
</feature>
<evidence type="ECO:0000313" key="2">
    <source>
        <dbReference type="EMBL" id="TLS53555.1"/>
    </source>
</evidence>
<organism evidence="2 3">
    <name type="scientific">Paenibacillus antri</name>
    <dbReference type="NCBI Taxonomy" id="2582848"/>
    <lineage>
        <taxon>Bacteria</taxon>
        <taxon>Bacillati</taxon>
        <taxon>Bacillota</taxon>
        <taxon>Bacilli</taxon>
        <taxon>Bacillales</taxon>
        <taxon>Paenibacillaceae</taxon>
        <taxon>Paenibacillus</taxon>
    </lineage>
</organism>
<gene>
    <name evidence="2" type="ORF">FE782_04600</name>
</gene>
<dbReference type="Pfam" id="PF08955">
    <property type="entry name" value="BofC_C"/>
    <property type="match status" value="1"/>
</dbReference>
<protein>
    <recommendedName>
        <fullName evidence="1">Bypass of forespore C C-terminal domain-containing protein</fullName>
    </recommendedName>
</protein>
<keyword evidence="3" id="KW-1185">Reference proteome</keyword>
<name>A0A5R9GNC1_9BACL</name>
<evidence type="ECO:0000313" key="3">
    <source>
        <dbReference type="Proteomes" id="UP000309676"/>
    </source>
</evidence>
<dbReference type="EMBL" id="VCIW01000002">
    <property type="protein sequence ID" value="TLS53555.1"/>
    <property type="molecule type" value="Genomic_DNA"/>
</dbReference>
<dbReference type="OrthoDB" id="2678751at2"/>
<dbReference type="Proteomes" id="UP000309676">
    <property type="component" value="Unassembled WGS sequence"/>
</dbReference>
<dbReference type="Gene3D" id="3.30.70.1740">
    <property type="entry name" value="Bypass-of-forespore C, C-terminal domain"/>
    <property type="match status" value="1"/>
</dbReference>
<proteinExistence type="predicted"/>
<accession>A0A5R9GNC1</accession>
<reference evidence="2 3" key="1">
    <citation type="submission" date="2019-05" db="EMBL/GenBank/DDBJ databases">
        <authorList>
            <person name="Narsing Rao M.P."/>
            <person name="Li W.J."/>
        </authorList>
    </citation>
    <scope>NUCLEOTIDE SEQUENCE [LARGE SCALE GENOMIC DNA]</scope>
    <source>
        <strain evidence="2 3">SYSU_K30003</strain>
    </source>
</reference>
<sequence length="216" mass="23634">MGFFGQMKKRLKKRFRVGRRWLALGMLALAAGIAWIYADAGPKLGAPGNGDSLSVFSFREKAPASPSDLEREASVTVRRLYVCGEEDLPLGVLPPERIAELASAHPEWEFGAAKDGAVVFTEHVDDLSEACKRNAYIGVDAAGSLTLYEGPPREAKAVKTFFQLDVEHLESALPSEVVTQLREGIRITDLADYNSVLSTFSDFAIDETEKVMKPEA</sequence>
<comment type="caution">
    <text evidence="2">The sequence shown here is derived from an EMBL/GenBank/DDBJ whole genome shotgun (WGS) entry which is preliminary data.</text>
</comment>